<organism evidence="1 2">
    <name type="scientific">Gluconobacter cerinus</name>
    <dbReference type="NCBI Taxonomy" id="38307"/>
    <lineage>
        <taxon>Bacteria</taxon>
        <taxon>Pseudomonadati</taxon>
        <taxon>Pseudomonadota</taxon>
        <taxon>Alphaproteobacteria</taxon>
        <taxon>Acetobacterales</taxon>
        <taxon>Acetobacteraceae</taxon>
        <taxon>Gluconobacter</taxon>
    </lineage>
</organism>
<dbReference type="PATRIC" id="fig|38307.3.peg.1902"/>
<evidence type="ECO:0000313" key="2">
    <source>
        <dbReference type="Proteomes" id="UP000077786"/>
    </source>
</evidence>
<dbReference type="RefSeq" id="WP_064274594.1">
    <property type="nucleotide sequence ID" value="NZ_LUTU01000008.1"/>
</dbReference>
<dbReference type="OrthoDB" id="9780674at2"/>
<comment type="caution">
    <text evidence="1">The sequence shown here is derived from an EMBL/GenBank/DDBJ whole genome shotgun (WGS) entry which is preliminary data.</text>
</comment>
<dbReference type="Proteomes" id="UP000077786">
    <property type="component" value="Unassembled WGS sequence"/>
</dbReference>
<name>A0A1B6VJ59_9PROT</name>
<dbReference type="InterPro" id="IPR010349">
    <property type="entry name" value="Asparaginase_II"/>
</dbReference>
<accession>A0A1B6VJ59</accession>
<dbReference type="PANTHER" id="PTHR42110">
    <property type="entry name" value="L-ASPARAGINASE, PUTATIVE (AFU_ORTHOLOGUE AFUA_3G11890)-RELATED"/>
    <property type="match status" value="1"/>
</dbReference>
<reference evidence="1 2" key="1">
    <citation type="submission" date="2016-03" db="EMBL/GenBank/DDBJ databases">
        <title>Draft genome sequence of Gluconobacter cerinus strain CECT 9110.</title>
        <authorList>
            <person name="Sainz F."/>
            <person name="Mas A."/>
            <person name="Torija M.J."/>
        </authorList>
    </citation>
    <scope>NUCLEOTIDE SEQUENCE [LARGE SCALE GENOMIC DNA]</scope>
    <source>
        <strain evidence="1 2">CECT 9110</strain>
    </source>
</reference>
<sequence>MTAYTGSGLLAEVTRGKQVESRHLGRAVVVDADGSVVWSCGDVDAVVFPRSTVKSLLAIELVESGAADRLGLSDEALALACASHNGEEAHARVAASMLAAVGRDVAALECGTHWPTYEPAARTLAAAHQSACPLHNNCSGKHAGLICLACDQGVDPVGYIDPAHEIQRRVTDVLASITQTPHTDANRGTDGCSMPTYAVPLKALAHGFARFGSGVGLSSERAQATQRLREAVAAHPFMVAGTGRYDTTVMNNFETRAFIKMGAEGVMIAALPEQGLGFAIKTDDGANRAAEVAMSALLHHFGGESLCRTAKDHAIFADTKTQTLRNWQGVTVGEIRAALTI</sequence>
<dbReference type="PANTHER" id="PTHR42110:SF1">
    <property type="entry name" value="L-ASPARAGINASE, PUTATIVE (AFU_ORTHOLOGUE AFUA_3G11890)-RELATED"/>
    <property type="match status" value="1"/>
</dbReference>
<evidence type="ECO:0000313" key="1">
    <source>
        <dbReference type="EMBL" id="OAJ67246.1"/>
    </source>
</evidence>
<proteinExistence type="predicted"/>
<dbReference type="Pfam" id="PF06089">
    <property type="entry name" value="Asparaginase_II"/>
    <property type="match status" value="1"/>
</dbReference>
<protein>
    <submittedName>
        <fullName evidence="1">Asparaginase</fullName>
    </submittedName>
</protein>
<dbReference type="EMBL" id="LUTU01000008">
    <property type="protein sequence ID" value="OAJ67246.1"/>
    <property type="molecule type" value="Genomic_DNA"/>
</dbReference>
<dbReference type="AlphaFoldDB" id="A0A1B6VJ59"/>
<gene>
    <name evidence="1" type="ORF">A0123_01842</name>
</gene>